<evidence type="ECO:0000313" key="2">
    <source>
        <dbReference type="EMBL" id="CEM10104.1"/>
    </source>
</evidence>
<feature type="compositionally biased region" description="Low complexity" evidence="1">
    <location>
        <begin position="25"/>
        <end position="35"/>
    </location>
</feature>
<evidence type="ECO:0000256" key="1">
    <source>
        <dbReference type="SAM" id="MobiDB-lite"/>
    </source>
</evidence>
<proteinExistence type="predicted"/>
<feature type="region of interest" description="Disordered" evidence="1">
    <location>
        <begin position="25"/>
        <end position="71"/>
    </location>
</feature>
<accession>A0A0G4FB23</accession>
<protein>
    <submittedName>
        <fullName evidence="2">Uncharacterized protein</fullName>
    </submittedName>
</protein>
<dbReference type="Proteomes" id="UP000041254">
    <property type="component" value="Unassembled WGS sequence"/>
</dbReference>
<name>A0A0G4FB23_VITBC</name>
<feature type="region of interest" description="Disordered" evidence="1">
    <location>
        <begin position="278"/>
        <end position="300"/>
    </location>
</feature>
<dbReference type="EMBL" id="CDMY01000401">
    <property type="protein sequence ID" value="CEM10104.1"/>
    <property type="molecule type" value="Genomic_DNA"/>
</dbReference>
<sequence>MATSSGRLSCRLTIRRALWVAAAAARGRQGASRAGRQTDVRESCTATHDRRSVGFSTSWTTRPRRPCKPRGAIEDASYKDQLELVKDDLQAGRQLTCERLEAAHQQLQLKRQQLEQQHRTTSLTPQAHQAALALQNAPANTMPMQQQQQEDNTCGGPAVIPGESWHGLDAHPWHRLGHVKLGEINKQTDSCRALPTLTGRPHLRASVLLSRRRRAGGRTKAPHVKGKLRSSRRAYLQIDAGGSPRRGRGFVVCFSYRSWPPGDRQSIVSDTIRAPMAKDSTAAGPSRVLGHASRQTTTGWRKAAMTDGISSGVAAASRIGVC</sequence>
<dbReference type="VEuPathDB" id="CryptoDB:Vbra_22556"/>
<evidence type="ECO:0000313" key="3">
    <source>
        <dbReference type="Proteomes" id="UP000041254"/>
    </source>
</evidence>
<dbReference type="AlphaFoldDB" id="A0A0G4FB23"/>
<reference evidence="2 3" key="1">
    <citation type="submission" date="2014-11" db="EMBL/GenBank/DDBJ databases">
        <authorList>
            <person name="Zhu J."/>
            <person name="Qi W."/>
            <person name="Song R."/>
        </authorList>
    </citation>
    <scope>NUCLEOTIDE SEQUENCE [LARGE SCALE GENOMIC DNA]</scope>
</reference>
<dbReference type="InParanoid" id="A0A0G4FB23"/>
<organism evidence="2 3">
    <name type="scientific">Vitrella brassicaformis (strain CCMP3155)</name>
    <dbReference type="NCBI Taxonomy" id="1169540"/>
    <lineage>
        <taxon>Eukaryota</taxon>
        <taxon>Sar</taxon>
        <taxon>Alveolata</taxon>
        <taxon>Colpodellida</taxon>
        <taxon>Vitrellaceae</taxon>
        <taxon>Vitrella</taxon>
    </lineage>
</organism>
<gene>
    <name evidence="2" type="ORF">Vbra_22556</name>
</gene>
<feature type="compositionally biased region" description="Basic and acidic residues" evidence="1">
    <location>
        <begin position="36"/>
        <end position="52"/>
    </location>
</feature>
<keyword evidence="3" id="KW-1185">Reference proteome</keyword>